<protein>
    <recommendedName>
        <fullName evidence="10">Ribosomal protein L22</fullName>
    </recommendedName>
</protein>
<dbReference type="Proteomes" id="UP000541558">
    <property type="component" value="Unassembled WGS sequence"/>
</dbReference>
<dbReference type="OrthoDB" id="416470at2759"/>
<feature type="signal peptide" evidence="7">
    <location>
        <begin position="1"/>
        <end position="17"/>
    </location>
</feature>
<evidence type="ECO:0000256" key="5">
    <source>
        <dbReference type="ARBA" id="ARBA00023274"/>
    </source>
</evidence>
<dbReference type="Gene3D" id="3.90.470.10">
    <property type="entry name" value="Ribosomal protein L22/L17"/>
    <property type="match status" value="1"/>
</dbReference>
<dbReference type="InterPro" id="IPR001063">
    <property type="entry name" value="Ribosomal_uL22"/>
</dbReference>
<keyword evidence="3 6" id="KW-0689">Ribosomal protein</keyword>
<organism evidence="8 9">
    <name type="scientific">Ephemerocybe angulata</name>
    <dbReference type="NCBI Taxonomy" id="980116"/>
    <lineage>
        <taxon>Eukaryota</taxon>
        <taxon>Fungi</taxon>
        <taxon>Dikarya</taxon>
        <taxon>Basidiomycota</taxon>
        <taxon>Agaricomycotina</taxon>
        <taxon>Agaricomycetes</taxon>
        <taxon>Agaricomycetidae</taxon>
        <taxon>Agaricales</taxon>
        <taxon>Agaricineae</taxon>
        <taxon>Psathyrellaceae</taxon>
        <taxon>Ephemerocybe</taxon>
    </lineage>
</organism>
<evidence type="ECO:0000256" key="4">
    <source>
        <dbReference type="ARBA" id="ARBA00023180"/>
    </source>
</evidence>
<gene>
    <name evidence="8" type="ORF">D9611_007678</name>
</gene>
<dbReference type="SUPFAM" id="SSF54843">
    <property type="entry name" value="Ribosomal protein L22"/>
    <property type="match status" value="1"/>
</dbReference>
<feature type="chain" id="PRO_5034186831" description="Ribosomal protein L22" evidence="7">
    <location>
        <begin position="18"/>
        <end position="438"/>
    </location>
</feature>
<reference evidence="8 9" key="1">
    <citation type="journal article" date="2020" name="ISME J.">
        <title>Uncovering the hidden diversity of litter-decomposition mechanisms in mushroom-forming fungi.</title>
        <authorList>
            <person name="Floudas D."/>
            <person name="Bentzer J."/>
            <person name="Ahren D."/>
            <person name="Johansson T."/>
            <person name="Persson P."/>
            <person name="Tunlid A."/>
        </authorList>
    </citation>
    <scope>NUCLEOTIDE SEQUENCE [LARGE SCALE GENOMIC DNA]</scope>
    <source>
        <strain evidence="8 9">CBS 175.51</strain>
    </source>
</reference>
<dbReference type="GO" id="GO:0016671">
    <property type="term" value="F:oxidoreductase activity, acting on a sulfur group of donors, disulfide as acceptor"/>
    <property type="evidence" value="ECO:0007669"/>
    <property type="project" value="InterPro"/>
</dbReference>
<dbReference type="InterPro" id="IPR004911">
    <property type="entry name" value="Interferon-induced_GILT"/>
</dbReference>
<keyword evidence="7" id="KW-0732">Signal</keyword>
<dbReference type="InterPro" id="IPR036394">
    <property type="entry name" value="Ribosomal_uL22_sf"/>
</dbReference>
<keyword evidence="9" id="KW-1185">Reference proteome</keyword>
<evidence type="ECO:0000313" key="9">
    <source>
        <dbReference type="Proteomes" id="UP000541558"/>
    </source>
</evidence>
<keyword evidence="5 6" id="KW-0687">Ribonucleoprotein</keyword>
<evidence type="ECO:0008006" key="10">
    <source>
        <dbReference type="Google" id="ProtNLM"/>
    </source>
</evidence>
<sequence>MLALLKLAYALPTVVSAARHLPSFQVQTENTYGSVLADVKVPVQLGVMSRCPDALLCESLFNEVLPEVLDKVNMSLVYVAKFDPSDDIFGVKCLHGVEECAGNAQQLCVKKYAPRENWWEFVQCQNYQGRAKIGLPEVALQCAKTAGIDWRSSGVGKCAGFDGSGTGEEGVDLLRQSVELGQDLGITLTGASQEKLYGPHQRPEGQLARRHAVLAVPSTSRAASAWSPLNWVKETLAPAIVEKQSAKEVEAAKQIAKEQGTTSVFDALPKAVVQQTKKESTKFTKEKATSHKYSTANFKISHRKLNMLGRQISGKPIDYAILQMQFSEKRASSRIMNMLATARDHATRYKKLDPSKLVVSQAWVSKGPRPPKMIEPRGRGHFGVRIRNNAKMSVILEHGKTLEERKTAAFQGKLKRIVSASIIREDQPIRNPARQWTW</sequence>
<name>A0A8H5BYJ4_9AGAR</name>
<comment type="caution">
    <text evidence="8">The sequence shown here is derived from an EMBL/GenBank/DDBJ whole genome shotgun (WGS) entry which is preliminary data.</text>
</comment>
<dbReference type="GO" id="GO:0005762">
    <property type="term" value="C:mitochondrial large ribosomal subunit"/>
    <property type="evidence" value="ECO:0007669"/>
    <property type="project" value="TreeGrafter"/>
</dbReference>
<evidence type="ECO:0000256" key="2">
    <source>
        <dbReference type="ARBA" id="ARBA00009451"/>
    </source>
</evidence>
<evidence type="ECO:0000256" key="6">
    <source>
        <dbReference type="RuleBase" id="RU004005"/>
    </source>
</evidence>
<dbReference type="PANTHER" id="PTHR13501:SF8">
    <property type="entry name" value="LARGE RIBOSOMAL SUBUNIT PROTEIN UL22M"/>
    <property type="match status" value="1"/>
</dbReference>
<dbReference type="EMBL" id="JAACJK010000113">
    <property type="protein sequence ID" value="KAF5331641.1"/>
    <property type="molecule type" value="Genomic_DNA"/>
</dbReference>
<dbReference type="InterPro" id="IPR047867">
    <property type="entry name" value="Ribosomal_uL22_bac/org-type"/>
</dbReference>
<accession>A0A8H5BYJ4</accession>
<proteinExistence type="inferred from homology"/>
<dbReference type="PANTHER" id="PTHR13501">
    <property type="entry name" value="CHLOROPLAST 50S RIBOSOMAL PROTEIN L22-RELATED"/>
    <property type="match status" value="1"/>
</dbReference>
<dbReference type="GO" id="GO:0006412">
    <property type="term" value="P:translation"/>
    <property type="evidence" value="ECO:0007669"/>
    <property type="project" value="InterPro"/>
</dbReference>
<comment type="similarity">
    <text evidence="1">Belongs to the GILT family.</text>
</comment>
<evidence type="ECO:0000256" key="3">
    <source>
        <dbReference type="ARBA" id="ARBA00022980"/>
    </source>
</evidence>
<dbReference type="Pfam" id="PF03227">
    <property type="entry name" value="GILT"/>
    <property type="match status" value="1"/>
</dbReference>
<evidence type="ECO:0000256" key="7">
    <source>
        <dbReference type="SAM" id="SignalP"/>
    </source>
</evidence>
<evidence type="ECO:0000256" key="1">
    <source>
        <dbReference type="ARBA" id="ARBA00005679"/>
    </source>
</evidence>
<dbReference type="AlphaFoldDB" id="A0A8H5BYJ4"/>
<evidence type="ECO:0000313" key="8">
    <source>
        <dbReference type="EMBL" id="KAF5331641.1"/>
    </source>
</evidence>
<keyword evidence="4" id="KW-0325">Glycoprotein</keyword>
<dbReference type="GO" id="GO:0003735">
    <property type="term" value="F:structural constituent of ribosome"/>
    <property type="evidence" value="ECO:0007669"/>
    <property type="project" value="InterPro"/>
</dbReference>
<dbReference type="Pfam" id="PF00237">
    <property type="entry name" value="Ribosomal_L22"/>
    <property type="match status" value="1"/>
</dbReference>
<comment type="similarity">
    <text evidence="2 6">Belongs to the universal ribosomal protein uL22 family.</text>
</comment>